<dbReference type="AlphaFoldDB" id="A0AB73BU38"/>
<feature type="transmembrane region" description="Helical" evidence="1">
    <location>
        <begin position="25"/>
        <end position="44"/>
    </location>
</feature>
<proteinExistence type="predicted"/>
<comment type="caution">
    <text evidence="2">The sequence shown here is derived from an EMBL/GenBank/DDBJ whole genome shotgun (WGS) entry which is preliminary data.</text>
</comment>
<protein>
    <submittedName>
        <fullName evidence="2">Uncharacterized protein</fullName>
    </submittedName>
</protein>
<accession>A0AB73BU38</accession>
<organism evidence="2 3">
    <name type="scientific">Fusobacterium necrophorum BL</name>
    <dbReference type="NCBI Taxonomy" id="1441732"/>
    <lineage>
        <taxon>Bacteria</taxon>
        <taxon>Fusobacteriati</taxon>
        <taxon>Fusobacteriota</taxon>
        <taxon>Fusobacteriia</taxon>
        <taxon>Fusobacteriales</taxon>
        <taxon>Fusobacteriaceae</taxon>
        <taxon>Fusobacterium</taxon>
    </lineage>
</organism>
<keyword evidence="1" id="KW-0472">Membrane</keyword>
<gene>
    <name evidence="2" type="ORF">FUSO3_12420</name>
</gene>
<reference evidence="2 3" key="1">
    <citation type="submission" date="2014-01" db="EMBL/GenBank/DDBJ databases">
        <title>Comparative genomics of Fusobacterium necrophorum wild isolates.</title>
        <authorList>
            <person name="Kittichotirat W."/>
            <person name="Bumgarner R.E."/>
            <person name="Lawrence P."/>
        </authorList>
    </citation>
    <scope>NUCLEOTIDE SEQUENCE [LARGE SCALE GENOMIC DNA]</scope>
    <source>
        <strain evidence="2 3">BL</strain>
    </source>
</reference>
<keyword evidence="1" id="KW-1133">Transmembrane helix</keyword>
<dbReference type="EMBL" id="JAAC01000235">
    <property type="protein sequence ID" value="KDE60667.1"/>
    <property type="molecule type" value="Genomic_DNA"/>
</dbReference>
<sequence length="59" mass="6882">MDEPLERAVATEGDKNSQVKGQRNYAILFGLFLLPILYNSFKFLGGNERLLPFFIQWKF</sequence>
<name>A0AB73BU38_9FUSO</name>
<evidence type="ECO:0000313" key="2">
    <source>
        <dbReference type="EMBL" id="KDE60667.1"/>
    </source>
</evidence>
<evidence type="ECO:0000256" key="1">
    <source>
        <dbReference type="SAM" id="Phobius"/>
    </source>
</evidence>
<evidence type="ECO:0000313" key="3">
    <source>
        <dbReference type="Proteomes" id="UP000027473"/>
    </source>
</evidence>
<keyword evidence="1" id="KW-0812">Transmembrane</keyword>
<dbReference type="Proteomes" id="UP000027473">
    <property type="component" value="Unassembled WGS sequence"/>
</dbReference>